<keyword evidence="3" id="KW-1185">Reference proteome</keyword>
<evidence type="ECO:0000259" key="1">
    <source>
        <dbReference type="Pfam" id="PF00078"/>
    </source>
</evidence>
<protein>
    <recommendedName>
        <fullName evidence="1">Reverse transcriptase domain-containing protein</fullName>
    </recommendedName>
</protein>
<accession>A0ABD3B3K7</accession>
<feature type="domain" description="Reverse transcriptase" evidence="1">
    <location>
        <begin position="97"/>
        <end position="200"/>
    </location>
</feature>
<dbReference type="AlphaFoldDB" id="A0ABD3B3K7"/>
<dbReference type="EMBL" id="JBJUIK010000001">
    <property type="protein sequence ID" value="KAL3538029.1"/>
    <property type="molecule type" value="Genomic_DNA"/>
</dbReference>
<proteinExistence type="predicted"/>
<reference evidence="2 3" key="1">
    <citation type="submission" date="2024-11" db="EMBL/GenBank/DDBJ databases">
        <title>A near-complete genome assembly of Cinchona calisaya.</title>
        <authorList>
            <person name="Lian D.C."/>
            <person name="Zhao X.W."/>
            <person name="Wei L."/>
        </authorList>
    </citation>
    <scope>NUCLEOTIDE SEQUENCE [LARGE SCALE GENOMIC DNA]</scope>
    <source>
        <tissue evidence="2">Nenye</tissue>
    </source>
</reference>
<dbReference type="InterPro" id="IPR000477">
    <property type="entry name" value="RT_dom"/>
</dbReference>
<evidence type="ECO:0000313" key="2">
    <source>
        <dbReference type="EMBL" id="KAL3538029.1"/>
    </source>
</evidence>
<evidence type="ECO:0000313" key="3">
    <source>
        <dbReference type="Proteomes" id="UP001630127"/>
    </source>
</evidence>
<organism evidence="2 3">
    <name type="scientific">Cinchona calisaya</name>
    <dbReference type="NCBI Taxonomy" id="153742"/>
    <lineage>
        <taxon>Eukaryota</taxon>
        <taxon>Viridiplantae</taxon>
        <taxon>Streptophyta</taxon>
        <taxon>Embryophyta</taxon>
        <taxon>Tracheophyta</taxon>
        <taxon>Spermatophyta</taxon>
        <taxon>Magnoliopsida</taxon>
        <taxon>eudicotyledons</taxon>
        <taxon>Gunneridae</taxon>
        <taxon>Pentapetalae</taxon>
        <taxon>asterids</taxon>
        <taxon>lamiids</taxon>
        <taxon>Gentianales</taxon>
        <taxon>Rubiaceae</taxon>
        <taxon>Cinchonoideae</taxon>
        <taxon>Cinchoneae</taxon>
        <taxon>Cinchona</taxon>
    </lineage>
</organism>
<dbReference type="PANTHER" id="PTHR46890:SF1">
    <property type="entry name" value="REVERSE TRANSCRIPTASE DOMAIN-CONTAINING PROTEIN"/>
    <property type="match status" value="1"/>
</dbReference>
<gene>
    <name evidence="2" type="ORF">ACH5RR_001395</name>
</gene>
<name>A0ABD3B3K7_9GENT</name>
<dbReference type="InterPro" id="IPR052343">
    <property type="entry name" value="Retrotransposon-Effector_Assoc"/>
</dbReference>
<dbReference type="Proteomes" id="UP001630127">
    <property type="component" value="Unassembled WGS sequence"/>
</dbReference>
<sequence>MMSKRQKLAINKIEVDNQLVDEPSLVENARIDYFLQLFPSEATVRYESLIQCIPLVISQLFSTSWDILKGDILQGVQQFREGTPLLKVFSSTLITLIPKKENLATFNDYWPISLCTFFSKICTKILANRLPSILPSIITQEQVSFVKGRSISNNVLLTQEIVESIDRKTRKESTIIKLDLTKVFDYVCWGFLYWVLHAFGF</sequence>
<dbReference type="PANTHER" id="PTHR46890">
    <property type="entry name" value="NON-LTR RETROLELEMENT REVERSE TRANSCRIPTASE-LIKE PROTEIN-RELATED"/>
    <property type="match status" value="1"/>
</dbReference>
<comment type="caution">
    <text evidence="2">The sequence shown here is derived from an EMBL/GenBank/DDBJ whole genome shotgun (WGS) entry which is preliminary data.</text>
</comment>
<dbReference type="Pfam" id="PF00078">
    <property type="entry name" value="RVT_1"/>
    <property type="match status" value="1"/>
</dbReference>